<accession>A0AAV4DFJ3</accession>
<reference evidence="1 2" key="1">
    <citation type="journal article" date="2021" name="Elife">
        <title>Chloroplast acquisition without the gene transfer in kleptoplastic sea slugs, Plakobranchus ocellatus.</title>
        <authorList>
            <person name="Maeda T."/>
            <person name="Takahashi S."/>
            <person name="Yoshida T."/>
            <person name="Shimamura S."/>
            <person name="Takaki Y."/>
            <person name="Nagai Y."/>
            <person name="Toyoda A."/>
            <person name="Suzuki Y."/>
            <person name="Arimoto A."/>
            <person name="Ishii H."/>
            <person name="Satoh N."/>
            <person name="Nishiyama T."/>
            <person name="Hasebe M."/>
            <person name="Maruyama T."/>
            <person name="Minagawa J."/>
            <person name="Obokata J."/>
            <person name="Shigenobu S."/>
        </authorList>
    </citation>
    <scope>NUCLEOTIDE SEQUENCE [LARGE SCALE GENOMIC DNA]</scope>
</reference>
<keyword evidence="2" id="KW-1185">Reference proteome</keyword>
<comment type="caution">
    <text evidence="1">The sequence shown here is derived from an EMBL/GenBank/DDBJ whole genome shotgun (WGS) entry which is preliminary data.</text>
</comment>
<dbReference type="AlphaFoldDB" id="A0AAV4DFJ3"/>
<dbReference type="Proteomes" id="UP000735302">
    <property type="component" value="Unassembled WGS sequence"/>
</dbReference>
<dbReference type="EMBL" id="BLXT01007807">
    <property type="protein sequence ID" value="GFO42586.1"/>
    <property type="molecule type" value="Genomic_DNA"/>
</dbReference>
<evidence type="ECO:0000313" key="2">
    <source>
        <dbReference type="Proteomes" id="UP000735302"/>
    </source>
</evidence>
<protein>
    <submittedName>
        <fullName evidence="1">Uncharacterized protein</fullName>
    </submittedName>
</protein>
<sequence length="150" mass="16971">MLHTARAMHHVGSGNYATHCPCDAPRWVRQCATSYCPCDAPRWVRQCVTYCTCYILPLRCTTFDQAMCYILHVRYNTSDKRRPTLEATRLVMVSVGPYWRQQFTCPTKHALKYSLSLVRVHTKSATCRSVGAILCILQPGLTSVALLDKG</sequence>
<gene>
    <name evidence="1" type="ORF">PoB_006909100</name>
</gene>
<proteinExistence type="predicted"/>
<evidence type="ECO:0000313" key="1">
    <source>
        <dbReference type="EMBL" id="GFO42586.1"/>
    </source>
</evidence>
<organism evidence="1 2">
    <name type="scientific">Plakobranchus ocellatus</name>
    <dbReference type="NCBI Taxonomy" id="259542"/>
    <lineage>
        <taxon>Eukaryota</taxon>
        <taxon>Metazoa</taxon>
        <taxon>Spiralia</taxon>
        <taxon>Lophotrochozoa</taxon>
        <taxon>Mollusca</taxon>
        <taxon>Gastropoda</taxon>
        <taxon>Heterobranchia</taxon>
        <taxon>Euthyneura</taxon>
        <taxon>Panpulmonata</taxon>
        <taxon>Sacoglossa</taxon>
        <taxon>Placobranchoidea</taxon>
        <taxon>Plakobranchidae</taxon>
        <taxon>Plakobranchus</taxon>
    </lineage>
</organism>
<name>A0AAV4DFJ3_9GAST</name>